<evidence type="ECO:0000313" key="2">
    <source>
        <dbReference type="Proteomes" id="UP000187283"/>
    </source>
</evidence>
<keyword evidence="2" id="KW-1185">Reference proteome</keyword>
<gene>
    <name evidence="1" type="ORF">AYI70_g2323</name>
</gene>
<sequence length="146" mass="16418">MQVYNTSIIKWTSVWKVTQKSYGFLSGIGEVIDITALKHTKFNSYLSNSIKVILKTKKDDEIPSTININDVKVALMRSGGRVNPKVGDFAGREESVEELVNLGNKEYSDIEKNHLEQIITPEDSVGSVETTTMKIEFNNSEVMDEE</sequence>
<reference evidence="1 2" key="1">
    <citation type="submission" date="2017-01" db="EMBL/GenBank/DDBJ databases">
        <authorList>
            <person name="Mah S.A."/>
            <person name="Swanson W.J."/>
            <person name="Moy G.W."/>
            <person name="Vacquier V.D."/>
        </authorList>
    </citation>
    <scope>NUCLEOTIDE SEQUENCE [LARGE SCALE GENOMIC DNA]</scope>
    <source>
        <strain evidence="1 2">GSMNP</strain>
    </source>
</reference>
<dbReference type="AlphaFoldDB" id="A0A1R1Y911"/>
<proteinExistence type="predicted"/>
<comment type="caution">
    <text evidence="1">The sequence shown here is derived from an EMBL/GenBank/DDBJ whole genome shotgun (WGS) entry which is preliminary data.</text>
</comment>
<dbReference type="Proteomes" id="UP000187283">
    <property type="component" value="Unassembled WGS sequence"/>
</dbReference>
<dbReference type="EMBL" id="LSSN01000557">
    <property type="protein sequence ID" value="OMJ23340.1"/>
    <property type="molecule type" value="Genomic_DNA"/>
</dbReference>
<name>A0A1R1Y911_9FUNG</name>
<evidence type="ECO:0000313" key="1">
    <source>
        <dbReference type="EMBL" id="OMJ23340.1"/>
    </source>
</evidence>
<accession>A0A1R1Y911</accession>
<organism evidence="1 2">
    <name type="scientific">Smittium culicis</name>
    <dbReference type="NCBI Taxonomy" id="133412"/>
    <lineage>
        <taxon>Eukaryota</taxon>
        <taxon>Fungi</taxon>
        <taxon>Fungi incertae sedis</taxon>
        <taxon>Zoopagomycota</taxon>
        <taxon>Kickxellomycotina</taxon>
        <taxon>Harpellomycetes</taxon>
        <taxon>Harpellales</taxon>
        <taxon>Legeriomycetaceae</taxon>
        <taxon>Smittium</taxon>
    </lineage>
</organism>
<protein>
    <submittedName>
        <fullName evidence="1">Uncharacterized protein</fullName>
    </submittedName>
</protein>